<keyword evidence="2" id="KW-1185">Reference proteome</keyword>
<sequence length="233" mass="26203">ELYASQMSSLKRGYALFDPHPGFDGNIQLRRPVGFGDVGYVSEAGAFRRLFSVHLPLGHEDQPEQLPDDFEYIPVQPGRVDLRDFQPQALRSVTSRRGKVSAGVDVYVPAVPATGDVSLSFSRQQGAILAFFDKAWHEDSRMKKEYKRLFLKHHDAWLAYAQEEDPDLRMEDLVLVTGCDRTRTWATAVIDDVVVEGDLTLKVNLQNLGGISVTCGLRWERTHGAQCNWGPSR</sequence>
<organism evidence="1 2">
    <name type="scientific">Vararia minispora EC-137</name>
    <dbReference type="NCBI Taxonomy" id="1314806"/>
    <lineage>
        <taxon>Eukaryota</taxon>
        <taxon>Fungi</taxon>
        <taxon>Dikarya</taxon>
        <taxon>Basidiomycota</taxon>
        <taxon>Agaricomycotina</taxon>
        <taxon>Agaricomycetes</taxon>
        <taxon>Russulales</taxon>
        <taxon>Lachnocladiaceae</taxon>
        <taxon>Vararia</taxon>
    </lineage>
</organism>
<comment type="caution">
    <text evidence="1">The sequence shown here is derived from an EMBL/GenBank/DDBJ whole genome shotgun (WGS) entry which is preliminary data.</text>
</comment>
<protein>
    <submittedName>
        <fullName evidence="1">Uncharacterized protein</fullName>
    </submittedName>
</protein>
<dbReference type="EMBL" id="MU274025">
    <property type="protein sequence ID" value="KAI0027061.1"/>
    <property type="molecule type" value="Genomic_DNA"/>
</dbReference>
<reference evidence="1" key="1">
    <citation type="submission" date="2021-02" db="EMBL/GenBank/DDBJ databases">
        <authorList>
            <consortium name="DOE Joint Genome Institute"/>
            <person name="Ahrendt S."/>
            <person name="Looney B.P."/>
            <person name="Miyauchi S."/>
            <person name="Morin E."/>
            <person name="Drula E."/>
            <person name="Courty P.E."/>
            <person name="Chicoki N."/>
            <person name="Fauchery L."/>
            <person name="Kohler A."/>
            <person name="Kuo A."/>
            <person name="Labutti K."/>
            <person name="Pangilinan J."/>
            <person name="Lipzen A."/>
            <person name="Riley R."/>
            <person name="Andreopoulos W."/>
            <person name="He G."/>
            <person name="Johnson J."/>
            <person name="Barry K.W."/>
            <person name="Grigoriev I.V."/>
            <person name="Nagy L."/>
            <person name="Hibbett D."/>
            <person name="Henrissat B."/>
            <person name="Matheny P.B."/>
            <person name="Labbe J."/>
            <person name="Martin F."/>
        </authorList>
    </citation>
    <scope>NUCLEOTIDE SEQUENCE</scope>
    <source>
        <strain evidence="1">EC-137</strain>
    </source>
</reference>
<feature type="non-terminal residue" evidence="1">
    <location>
        <position position="233"/>
    </location>
</feature>
<reference evidence="1" key="2">
    <citation type="journal article" date="2022" name="New Phytol.">
        <title>Evolutionary transition to the ectomycorrhizal habit in the genomes of a hyperdiverse lineage of mushroom-forming fungi.</title>
        <authorList>
            <person name="Looney B."/>
            <person name="Miyauchi S."/>
            <person name="Morin E."/>
            <person name="Drula E."/>
            <person name="Courty P.E."/>
            <person name="Kohler A."/>
            <person name="Kuo A."/>
            <person name="LaButti K."/>
            <person name="Pangilinan J."/>
            <person name="Lipzen A."/>
            <person name="Riley R."/>
            <person name="Andreopoulos W."/>
            <person name="He G."/>
            <person name="Johnson J."/>
            <person name="Nolan M."/>
            <person name="Tritt A."/>
            <person name="Barry K.W."/>
            <person name="Grigoriev I.V."/>
            <person name="Nagy L.G."/>
            <person name="Hibbett D."/>
            <person name="Henrissat B."/>
            <person name="Matheny P.B."/>
            <person name="Labbe J."/>
            <person name="Martin F.M."/>
        </authorList>
    </citation>
    <scope>NUCLEOTIDE SEQUENCE</scope>
    <source>
        <strain evidence="1">EC-137</strain>
    </source>
</reference>
<accession>A0ACB8Q5L7</accession>
<evidence type="ECO:0000313" key="2">
    <source>
        <dbReference type="Proteomes" id="UP000814128"/>
    </source>
</evidence>
<name>A0ACB8Q5L7_9AGAM</name>
<dbReference type="Proteomes" id="UP000814128">
    <property type="component" value="Unassembled WGS sequence"/>
</dbReference>
<gene>
    <name evidence="1" type="ORF">K488DRAFT_15142</name>
</gene>
<evidence type="ECO:0000313" key="1">
    <source>
        <dbReference type="EMBL" id="KAI0027061.1"/>
    </source>
</evidence>
<feature type="non-terminal residue" evidence="1">
    <location>
        <position position="1"/>
    </location>
</feature>
<proteinExistence type="predicted"/>